<organism evidence="1 2">
    <name type="scientific">Plasmodium falciparum Tanzania</name>
    <name type="common">2000708</name>
    <dbReference type="NCBI Taxonomy" id="1036725"/>
    <lineage>
        <taxon>Eukaryota</taxon>
        <taxon>Sar</taxon>
        <taxon>Alveolata</taxon>
        <taxon>Apicomplexa</taxon>
        <taxon>Aconoidasida</taxon>
        <taxon>Haemosporida</taxon>
        <taxon>Plasmodiidae</taxon>
        <taxon>Plasmodium</taxon>
        <taxon>Plasmodium (Laverania)</taxon>
    </lineage>
</organism>
<gene>
    <name evidence="1" type="ORF">PFTANZ_04959</name>
</gene>
<dbReference type="AlphaFoldDB" id="A0A024VZZ6"/>
<protein>
    <submittedName>
        <fullName evidence="1">Uncharacterized protein</fullName>
    </submittedName>
</protein>
<evidence type="ECO:0000313" key="1">
    <source>
        <dbReference type="EMBL" id="ETW34279.1"/>
    </source>
</evidence>
<proteinExistence type="predicted"/>
<sequence length="66" mass="8019">MNIYKYIISIWLHGLECNMMKIVLIIQNIFQKNEEIIPFLYYKILLRDILIQLENIANFYTLGFFS</sequence>
<accession>A0A024VZZ6</accession>
<dbReference type="EMBL" id="KI926529">
    <property type="protein sequence ID" value="ETW34279.1"/>
    <property type="molecule type" value="Genomic_DNA"/>
</dbReference>
<name>A0A024VZZ6_PLAFA</name>
<reference evidence="1 2" key="2">
    <citation type="submission" date="2013-02" db="EMBL/GenBank/DDBJ databases">
        <title>The Genome Sequence of Plasmodium falciparum Tanzania (2000708).</title>
        <authorList>
            <consortium name="The Broad Institute Genome Sequencing Platform"/>
            <consortium name="The Broad Institute Genome Sequencing Center for Infectious Disease"/>
            <person name="Neafsey D."/>
            <person name="Cheeseman I."/>
            <person name="Volkman S."/>
            <person name="Adams J."/>
            <person name="Walker B."/>
            <person name="Young S.K."/>
            <person name="Zeng Q."/>
            <person name="Gargeya S."/>
            <person name="Fitzgerald M."/>
            <person name="Haas B."/>
            <person name="Abouelleil A."/>
            <person name="Alvarado L."/>
            <person name="Arachchi H.M."/>
            <person name="Berlin A.M."/>
            <person name="Chapman S.B."/>
            <person name="Dewar J."/>
            <person name="Goldberg J."/>
            <person name="Griggs A."/>
            <person name="Gujja S."/>
            <person name="Hansen M."/>
            <person name="Howarth C."/>
            <person name="Imamovic A."/>
            <person name="Larimer J."/>
            <person name="McCowan C."/>
            <person name="Murphy C."/>
            <person name="Neiman D."/>
            <person name="Pearson M."/>
            <person name="Priest M."/>
            <person name="Roberts A."/>
            <person name="Saif S."/>
            <person name="Shea T."/>
            <person name="Sisk P."/>
            <person name="Sykes S."/>
            <person name="Wortman J."/>
            <person name="Nusbaum C."/>
            <person name="Birren B."/>
        </authorList>
    </citation>
    <scope>NUCLEOTIDE SEQUENCE [LARGE SCALE GENOMIC DNA]</scope>
    <source>
        <strain evidence="2">Tanzania (2000708)</strain>
    </source>
</reference>
<dbReference type="Proteomes" id="UP000030708">
    <property type="component" value="Unassembled WGS sequence"/>
</dbReference>
<evidence type="ECO:0000313" key="2">
    <source>
        <dbReference type="Proteomes" id="UP000030708"/>
    </source>
</evidence>
<reference evidence="1 2" key="1">
    <citation type="submission" date="2013-02" db="EMBL/GenBank/DDBJ databases">
        <title>The Genome Annotation of Plasmodium falciparum Tanzania (2000708).</title>
        <authorList>
            <consortium name="The Broad Institute Genome Sequencing Platform"/>
            <consortium name="The Broad Institute Genome Sequencing Center for Infectious Disease"/>
            <person name="Neafsey D."/>
            <person name="Hoffman S."/>
            <person name="Volkman S."/>
            <person name="Rosenthal P."/>
            <person name="Walker B."/>
            <person name="Young S.K."/>
            <person name="Zeng Q."/>
            <person name="Gargeya S."/>
            <person name="Fitzgerald M."/>
            <person name="Haas B."/>
            <person name="Abouelleil A."/>
            <person name="Allen A.W."/>
            <person name="Alvarado L."/>
            <person name="Arachchi H.M."/>
            <person name="Berlin A.M."/>
            <person name="Chapman S.B."/>
            <person name="Gainer-Dewar J."/>
            <person name="Goldberg J."/>
            <person name="Griggs A."/>
            <person name="Gujja S."/>
            <person name="Hansen M."/>
            <person name="Howarth C."/>
            <person name="Imamovic A."/>
            <person name="Ireland A."/>
            <person name="Larimer J."/>
            <person name="McCowan C."/>
            <person name="Murphy C."/>
            <person name="Pearson M."/>
            <person name="Poon T.W."/>
            <person name="Priest M."/>
            <person name="Roberts A."/>
            <person name="Saif S."/>
            <person name="Shea T."/>
            <person name="Sisk P."/>
            <person name="Sykes S."/>
            <person name="Wortman J."/>
            <person name="Nusbaum C."/>
            <person name="Birren B."/>
        </authorList>
    </citation>
    <scope>NUCLEOTIDE SEQUENCE [LARGE SCALE GENOMIC DNA]</scope>
    <source>
        <strain evidence="2">Tanzania (2000708)</strain>
    </source>
</reference>